<accession>A0ABP1Q897</accession>
<feature type="region of interest" description="Disordered" evidence="1">
    <location>
        <begin position="84"/>
        <end position="113"/>
    </location>
</feature>
<protein>
    <recommendedName>
        <fullName evidence="2">Brf1 TBP-binding domain-containing protein</fullName>
    </recommendedName>
</protein>
<evidence type="ECO:0000313" key="3">
    <source>
        <dbReference type="EMBL" id="CAL8093163.1"/>
    </source>
</evidence>
<organism evidence="3 4">
    <name type="scientific">Orchesella dallaii</name>
    <dbReference type="NCBI Taxonomy" id="48710"/>
    <lineage>
        <taxon>Eukaryota</taxon>
        <taxon>Metazoa</taxon>
        <taxon>Ecdysozoa</taxon>
        <taxon>Arthropoda</taxon>
        <taxon>Hexapoda</taxon>
        <taxon>Collembola</taxon>
        <taxon>Entomobryomorpha</taxon>
        <taxon>Entomobryoidea</taxon>
        <taxon>Orchesellidae</taxon>
        <taxon>Orchesellinae</taxon>
        <taxon>Orchesella</taxon>
    </lineage>
</organism>
<feature type="region of interest" description="Disordered" evidence="1">
    <location>
        <begin position="318"/>
        <end position="361"/>
    </location>
</feature>
<feature type="compositionally biased region" description="Polar residues" evidence="1">
    <location>
        <begin position="320"/>
        <end position="329"/>
    </location>
</feature>
<reference evidence="3 4" key="1">
    <citation type="submission" date="2024-08" db="EMBL/GenBank/DDBJ databases">
        <authorList>
            <person name="Cucini C."/>
            <person name="Frati F."/>
        </authorList>
    </citation>
    <scope>NUCLEOTIDE SEQUENCE [LARGE SCALE GENOMIC DNA]</scope>
</reference>
<proteinExistence type="predicted"/>
<feature type="compositionally biased region" description="Basic and acidic residues" evidence="1">
    <location>
        <begin position="88"/>
        <end position="102"/>
    </location>
</feature>
<feature type="compositionally biased region" description="Acidic residues" evidence="1">
    <location>
        <begin position="199"/>
        <end position="213"/>
    </location>
</feature>
<name>A0ABP1Q897_9HEXA</name>
<keyword evidence="4" id="KW-1185">Reference proteome</keyword>
<gene>
    <name evidence="3" type="ORF">ODALV1_LOCUS8429</name>
</gene>
<dbReference type="Proteomes" id="UP001642540">
    <property type="component" value="Unassembled WGS sequence"/>
</dbReference>
<evidence type="ECO:0000313" key="4">
    <source>
        <dbReference type="Proteomes" id="UP001642540"/>
    </source>
</evidence>
<feature type="region of interest" description="Disordered" evidence="1">
    <location>
        <begin position="125"/>
        <end position="178"/>
    </location>
</feature>
<evidence type="ECO:0000259" key="2">
    <source>
        <dbReference type="Pfam" id="PF07741"/>
    </source>
</evidence>
<dbReference type="InterPro" id="IPR011665">
    <property type="entry name" value="BRF1_TBP-bd_dom"/>
</dbReference>
<dbReference type="Pfam" id="PF07741">
    <property type="entry name" value="BRF1"/>
    <property type="match status" value="1"/>
</dbReference>
<dbReference type="EMBL" id="CAXLJM020000026">
    <property type="protein sequence ID" value="CAL8093163.1"/>
    <property type="molecule type" value="Genomic_DNA"/>
</dbReference>
<feature type="compositionally biased region" description="Basic residues" evidence="1">
    <location>
        <begin position="128"/>
        <end position="138"/>
    </location>
</feature>
<sequence length="386" mass="43669">MALHKQLTKGRKNSLTIAARVNMTCRSEGTPPVDPCMYILRFAHKFELGDKTHDVAMTALRLIEFGETPSSSLTLDEFMSFDLEEEHDPPSFKARCETERQRSSSTNKEVNDQFQQIQQKIEEELDKRRSKAIKKRSSRINEDIAPVNPGPHLECPASPNIRDIDRRLMPPPSTGDENQGQIIIQQHLQLASPVPDLTETPDENDDGELDLDGIDDDDIDAYLMTREEALKIKETWEKINADYIQQQKIKQEQLEKERLEGKPEKKKKQAKPKPTFQAKSADEAIKIMLMERKMSNKINYDVLKTLSGVDGAEGLLSGNEEASTASTEPVTVIESGPVVPPSRKRNLTESETEDKPAVTSTSKLYPNPVLLILTIAQDMKRFESEW</sequence>
<evidence type="ECO:0000256" key="1">
    <source>
        <dbReference type="SAM" id="MobiDB-lite"/>
    </source>
</evidence>
<feature type="region of interest" description="Disordered" evidence="1">
    <location>
        <begin position="194"/>
        <end position="213"/>
    </location>
</feature>
<dbReference type="Gene3D" id="1.20.5.650">
    <property type="entry name" value="Single helix bin"/>
    <property type="match status" value="1"/>
</dbReference>
<feature type="domain" description="Brf1 TBP-binding" evidence="2">
    <location>
        <begin position="212"/>
        <end position="307"/>
    </location>
</feature>
<comment type="caution">
    <text evidence="3">The sequence shown here is derived from an EMBL/GenBank/DDBJ whole genome shotgun (WGS) entry which is preliminary data.</text>
</comment>
<feature type="region of interest" description="Disordered" evidence="1">
    <location>
        <begin position="255"/>
        <end position="279"/>
    </location>
</feature>